<dbReference type="Gene3D" id="1.25.40.10">
    <property type="entry name" value="Tetratricopeptide repeat domain"/>
    <property type="match status" value="1"/>
</dbReference>
<protein>
    <recommendedName>
        <fullName evidence="5">Tetratricopeptide repeat protein</fullName>
    </recommendedName>
</protein>
<dbReference type="InterPro" id="IPR011990">
    <property type="entry name" value="TPR-like_helical_dom_sf"/>
</dbReference>
<reference evidence="3 4" key="1">
    <citation type="submission" date="2021-05" db="EMBL/GenBank/DDBJ databases">
        <title>Croceibacterium sp. LX-88 genome sequence.</title>
        <authorList>
            <person name="Luo X."/>
        </authorList>
    </citation>
    <scope>NUCLEOTIDE SEQUENCE [LARGE SCALE GENOMIC DNA]</scope>
    <source>
        <strain evidence="3 4">LX-88</strain>
    </source>
</reference>
<dbReference type="RefSeq" id="WP_214537132.1">
    <property type="nucleotide sequence ID" value="NZ_JAHFVK010000002.1"/>
</dbReference>
<feature type="chain" id="PRO_5045324380" description="Tetratricopeptide repeat protein" evidence="2">
    <location>
        <begin position="17"/>
        <end position="278"/>
    </location>
</feature>
<evidence type="ECO:0000256" key="1">
    <source>
        <dbReference type="SAM" id="MobiDB-lite"/>
    </source>
</evidence>
<organism evidence="3 4">
    <name type="scientific">Croceibacterium selenioxidans</name>
    <dbReference type="NCBI Taxonomy" id="2838833"/>
    <lineage>
        <taxon>Bacteria</taxon>
        <taxon>Pseudomonadati</taxon>
        <taxon>Pseudomonadota</taxon>
        <taxon>Alphaproteobacteria</taxon>
        <taxon>Sphingomonadales</taxon>
        <taxon>Erythrobacteraceae</taxon>
        <taxon>Croceibacterium</taxon>
    </lineage>
</organism>
<gene>
    <name evidence="3" type="ORF">KK137_13890</name>
</gene>
<name>A0ABS5W6W7_9SPHN</name>
<proteinExistence type="predicted"/>
<keyword evidence="2" id="KW-0732">Signal</keyword>
<sequence>MITALLSASLLTLAQAAAEAPGPPVPRTLAEDRLIVCLDKARQDPTTAIVEASQWSEQTSGADRSYPQHCLGMAYTSLLRWEAAEQAFLAAREALGQGDPYRRAQLAAMAGNAALAQERGAAALTHLNLAASDAEASGDAGLRAVVEIDRARAQVLLGQDAEAEATLTSARTFDPQSPYAWLLSATLARRQNKLDQAQSYIETAAKLSPGYPEIGLEAGVIAILGGREDAARASWQSVVDLAPNSEEAITARGYLAQLSEPAAAQPNDAPPSEEEPSE</sequence>
<keyword evidence="4" id="KW-1185">Reference proteome</keyword>
<dbReference type="SUPFAM" id="SSF48452">
    <property type="entry name" value="TPR-like"/>
    <property type="match status" value="1"/>
</dbReference>
<feature type="signal peptide" evidence="2">
    <location>
        <begin position="1"/>
        <end position="16"/>
    </location>
</feature>
<comment type="caution">
    <text evidence="3">The sequence shown here is derived from an EMBL/GenBank/DDBJ whole genome shotgun (WGS) entry which is preliminary data.</text>
</comment>
<feature type="region of interest" description="Disordered" evidence="1">
    <location>
        <begin position="252"/>
        <end position="278"/>
    </location>
</feature>
<dbReference type="EMBL" id="JAHFVK010000002">
    <property type="protein sequence ID" value="MBT2135424.1"/>
    <property type="molecule type" value="Genomic_DNA"/>
</dbReference>
<accession>A0ABS5W6W7</accession>
<evidence type="ECO:0000256" key="2">
    <source>
        <dbReference type="SAM" id="SignalP"/>
    </source>
</evidence>
<dbReference type="Proteomes" id="UP000811255">
    <property type="component" value="Unassembled WGS sequence"/>
</dbReference>
<evidence type="ECO:0000313" key="3">
    <source>
        <dbReference type="EMBL" id="MBT2135424.1"/>
    </source>
</evidence>
<evidence type="ECO:0000313" key="4">
    <source>
        <dbReference type="Proteomes" id="UP000811255"/>
    </source>
</evidence>
<evidence type="ECO:0008006" key="5">
    <source>
        <dbReference type="Google" id="ProtNLM"/>
    </source>
</evidence>